<evidence type="ECO:0000313" key="3">
    <source>
        <dbReference type="Proteomes" id="UP000822688"/>
    </source>
</evidence>
<dbReference type="AlphaFoldDB" id="A0A8T0GXR1"/>
<keyword evidence="1" id="KW-0732">Signal</keyword>
<name>A0A8T0GXR1_CERPU</name>
<evidence type="ECO:0000256" key="1">
    <source>
        <dbReference type="SAM" id="SignalP"/>
    </source>
</evidence>
<accession>A0A8T0GXR1</accession>
<evidence type="ECO:0000313" key="2">
    <source>
        <dbReference type="EMBL" id="KAG0562904.1"/>
    </source>
</evidence>
<organism evidence="2 3">
    <name type="scientific">Ceratodon purpureus</name>
    <name type="common">Fire moss</name>
    <name type="synonym">Dicranum purpureum</name>
    <dbReference type="NCBI Taxonomy" id="3225"/>
    <lineage>
        <taxon>Eukaryota</taxon>
        <taxon>Viridiplantae</taxon>
        <taxon>Streptophyta</taxon>
        <taxon>Embryophyta</taxon>
        <taxon>Bryophyta</taxon>
        <taxon>Bryophytina</taxon>
        <taxon>Bryopsida</taxon>
        <taxon>Dicranidae</taxon>
        <taxon>Pseudoditrichales</taxon>
        <taxon>Ditrichaceae</taxon>
        <taxon>Ceratodon</taxon>
    </lineage>
</organism>
<sequence length="361" mass="37118">MGARHMQLLGAIWVVVVVTICAFSDEADAHEHCRRGFATCHKGRSCKTQVSCDPENCGKCGVRCPNAAHGQGRCEDGRCTLECQWRHGWRDCDSAKGNGCETNIDTSPKHCGKCGKVCPAPPANGTATCSKKDGCSIQCDARFSKCGTQCLNLQTDTANCGTCGNICPAPANGIATCSGGTCGVTCNDGFSLCGGECRDVNNDAGNCGTCNNACLAPENASATCSGGTCGFSCNTLMGKCGGAPLGDRCSNLLDDVNDCGGCNRPCPTIDNGTPKCSSGLCTTECNAGFTMCNDRCVDLGSDRNNCGGCDSACGMVPGACFCMGFVTGCRSVCTQGACSTTCPPESQDPTTCIKDCPIEDK</sequence>
<protein>
    <submittedName>
        <fullName evidence="2">Uncharacterized protein</fullName>
    </submittedName>
</protein>
<feature type="chain" id="PRO_5035735239" evidence="1">
    <location>
        <begin position="30"/>
        <end position="361"/>
    </location>
</feature>
<keyword evidence="3" id="KW-1185">Reference proteome</keyword>
<comment type="caution">
    <text evidence="2">The sequence shown here is derived from an EMBL/GenBank/DDBJ whole genome shotgun (WGS) entry which is preliminary data.</text>
</comment>
<feature type="signal peptide" evidence="1">
    <location>
        <begin position="1"/>
        <end position="29"/>
    </location>
</feature>
<gene>
    <name evidence="2" type="ORF">KC19_9G181500</name>
</gene>
<dbReference type="Proteomes" id="UP000822688">
    <property type="component" value="Chromosome 9"/>
</dbReference>
<dbReference type="EMBL" id="CM026430">
    <property type="protein sequence ID" value="KAG0562904.1"/>
    <property type="molecule type" value="Genomic_DNA"/>
</dbReference>
<reference evidence="2" key="1">
    <citation type="submission" date="2020-06" db="EMBL/GenBank/DDBJ databases">
        <title>WGS assembly of Ceratodon purpureus strain R40.</title>
        <authorList>
            <person name="Carey S.B."/>
            <person name="Jenkins J."/>
            <person name="Shu S."/>
            <person name="Lovell J.T."/>
            <person name="Sreedasyam A."/>
            <person name="Maumus F."/>
            <person name="Tiley G.P."/>
            <person name="Fernandez-Pozo N."/>
            <person name="Barry K."/>
            <person name="Chen C."/>
            <person name="Wang M."/>
            <person name="Lipzen A."/>
            <person name="Daum C."/>
            <person name="Saski C.A."/>
            <person name="Payton A.C."/>
            <person name="Mcbreen J.C."/>
            <person name="Conrad R.E."/>
            <person name="Kollar L.M."/>
            <person name="Olsson S."/>
            <person name="Huttunen S."/>
            <person name="Landis J.B."/>
            <person name="Wickett N.J."/>
            <person name="Johnson M.G."/>
            <person name="Rensing S.A."/>
            <person name="Grimwood J."/>
            <person name="Schmutz J."/>
            <person name="Mcdaniel S.F."/>
        </authorList>
    </citation>
    <scope>NUCLEOTIDE SEQUENCE</scope>
    <source>
        <strain evidence="2">R40</strain>
    </source>
</reference>
<proteinExistence type="predicted"/>